<accession>A0ABY8EI55</accession>
<feature type="transmembrane region" description="Helical" evidence="1">
    <location>
        <begin position="70"/>
        <end position="87"/>
    </location>
</feature>
<feature type="transmembrane region" description="Helical" evidence="1">
    <location>
        <begin position="94"/>
        <end position="114"/>
    </location>
</feature>
<dbReference type="PANTHER" id="PTHR40044">
    <property type="entry name" value="INTEGRAL MEMBRANE PROTEIN-RELATED"/>
    <property type="match status" value="1"/>
</dbReference>
<keyword evidence="1" id="KW-0472">Membrane</keyword>
<dbReference type="RefSeq" id="WP_277733352.1">
    <property type="nucleotide sequence ID" value="NZ_CP120733.1"/>
</dbReference>
<sequence length="159" mass="17064">MKLDSKKIAIIGIVAAIYAVATIAIAPISYGAIQFRISEILTLLAFINPIYIPGLVLGCIIANLFSPLGMVDVVVGSTATLISVYLISKSKNLLIASLWPSIINGLIIGAELHYLFNLPYLSSAAYVFIGEFAVVTVLGYPVFKTILNKESFLKTLKLG</sequence>
<gene>
    <name evidence="2" type="ORF">P4S50_04430</name>
</gene>
<protein>
    <submittedName>
        <fullName evidence="2">QueT transporter family protein</fullName>
    </submittedName>
</protein>
<dbReference type="EMBL" id="CP120733">
    <property type="protein sequence ID" value="WFD11329.1"/>
    <property type="molecule type" value="Genomic_DNA"/>
</dbReference>
<feature type="transmembrane region" description="Helical" evidence="1">
    <location>
        <begin position="120"/>
        <end position="143"/>
    </location>
</feature>
<evidence type="ECO:0000313" key="3">
    <source>
        <dbReference type="Proteomes" id="UP001222800"/>
    </source>
</evidence>
<dbReference type="Pfam" id="PF06177">
    <property type="entry name" value="QueT"/>
    <property type="match status" value="1"/>
</dbReference>
<keyword evidence="3" id="KW-1185">Reference proteome</keyword>
<keyword evidence="1" id="KW-0812">Transmembrane</keyword>
<evidence type="ECO:0000256" key="1">
    <source>
        <dbReference type="SAM" id="Phobius"/>
    </source>
</evidence>
<dbReference type="PIRSF" id="PIRSF031501">
    <property type="entry name" value="QueT"/>
    <property type="match status" value="1"/>
</dbReference>
<proteinExistence type="predicted"/>
<keyword evidence="1" id="KW-1133">Transmembrane helix</keyword>
<name>A0ABY8EI55_9FIRM</name>
<feature type="transmembrane region" description="Helical" evidence="1">
    <location>
        <begin position="6"/>
        <end position="28"/>
    </location>
</feature>
<dbReference type="Proteomes" id="UP001222800">
    <property type="component" value="Chromosome"/>
</dbReference>
<evidence type="ECO:0000313" key="2">
    <source>
        <dbReference type="EMBL" id="WFD11329.1"/>
    </source>
</evidence>
<organism evidence="2 3">
    <name type="scientific">Tepidibacter hydrothermalis</name>
    <dbReference type="NCBI Taxonomy" id="3036126"/>
    <lineage>
        <taxon>Bacteria</taxon>
        <taxon>Bacillati</taxon>
        <taxon>Bacillota</taxon>
        <taxon>Clostridia</taxon>
        <taxon>Peptostreptococcales</taxon>
        <taxon>Peptostreptococcaceae</taxon>
        <taxon>Tepidibacter</taxon>
    </lineage>
</organism>
<feature type="transmembrane region" description="Helical" evidence="1">
    <location>
        <begin position="40"/>
        <end position="64"/>
    </location>
</feature>
<dbReference type="InterPro" id="IPR010387">
    <property type="entry name" value="QueT"/>
</dbReference>
<reference evidence="2 3" key="1">
    <citation type="submission" date="2023-03" db="EMBL/GenBank/DDBJ databases">
        <title>Complete genome sequence of Tepidibacter sp. SWIR-1, isolated from a deep-sea hydrothermal vent.</title>
        <authorList>
            <person name="Li X."/>
        </authorList>
    </citation>
    <scope>NUCLEOTIDE SEQUENCE [LARGE SCALE GENOMIC DNA]</scope>
    <source>
        <strain evidence="2 3">SWIR-1</strain>
    </source>
</reference>
<dbReference type="PANTHER" id="PTHR40044:SF1">
    <property type="entry name" value="INTEGRAL MEMBRANE PROTEIN"/>
    <property type="match status" value="1"/>
</dbReference>